<accession>A0ABQ9P7V2</accession>
<dbReference type="Proteomes" id="UP001169217">
    <property type="component" value="Unassembled WGS sequence"/>
</dbReference>
<organism evidence="1 2">
    <name type="scientific">Colletotrichum limetticola</name>
    <dbReference type="NCBI Taxonomy" id="1209924"/>
    <lineage>
        <taxon>Eukaryota</taxon>
        <taxon>Fungi</taxon>
        <taxon>Dikarya</taxon>
        <taxon>Ascomycota</taxon>
        <taxon>Pezizomycotina</taxon>
        <taxon>Sordariomycetes</taxon>
        <taxon>Hypocreomycetidae</taxon>
        <taxon>Glomerellales</taxon>
        <taxon>Glomerellaceae</taxon>
        <taxon>Colletotrichum</taxon>
        <taxon>Colletotrichum acutatum species complex</taxon>
    </lineage>
</organism>
<gene>
    <name evidence="1" type="ORF">CLIM01_14482</name>
</gene>
<comment type="caution">
    <text evidence="1">The sequence shown here is derived from an EMBL/GenBank/DDBJ whole genome shotgun (WGS) entry which is preliminary data.</text>
</comment>
<name>A0ABQ9P7V2_9PEZI</name>
<evidence type="ECO:0000313" key="2">
    <source>
        <dbReference type="Proteomes" id="UP001169217"/>
    </source>
</evidence>
<reference evidence="1" key="1">
    <citation type="submission" date="2023-04" db="EMBL/GenBank/DDBJ databases">
        <title>Colletotrichum limetticola genome sequence.</title>
        <authorList>
            <person name="Baroncelli R."/>
        </authorList>
    </citation>
    <scope>NUCLEOTIDE SEQUENCE</scope>
    <source>
        <strain evidence="1">KLA-Anderson</strain>
    </source>
</reference>
<keyword evidence="2" id="KW-1185">Reference proteome</keyword>
<protein>
    <submittedName>
        <fullName evidence="1">RNA interference and gene silencing protein</fullName>
    </submittedName>
</protein>
<dbReference type="Gene3D" id="3.30.420.10">
    <property type="entry name" value="Ribonuclease H-like superfamily/Ribonuclease H"/>
    <property type="match status" value="1"/>
</dbReference>
<proteinExistence type="predicted"/>
<dbReference type="EMBL" id="JARUPT010000933">
    <property type="protein sequence ID" value="KAK0368162.1"/>
    <property type="molecule type" value="Genomic_DNA"/>
</dbReference>
<sequence length="40" mass="4342">MDPKSRNINAPAADQLEKLTYNTCYLFGPATKAINICPSA</sequence>
<dbReference type="InterPro" id="IPR036397">
    <property type="entry name" value="RNaseH_sf"/>
</dbReference>
<evidence type="ECO:0000313" key="1">
    <source>
        <dbReference type="EMBL" id="KAK0368162.1"/>
    </source>
</evidence>